<keyword evidence="2" id="KW-1185">Reference proteome</keyword>
<gene>
    <name evidence="1" type="ORF">ANDGO_08804</name>
</gene>
<comment type="caution">
    <text evidence="1">The sequence shown here is derived from an EMBL/GenBank/DDBJ whole genome shotgun (WGS) entry which is preliminary data.</text>
</comment>
<evidence type="ECO:0000313" key="1">
    <source>
        <dbReference type="EMBL" id="KAF0853073.1"/>
    </source>
</evidence>
<protein>
    <submittedName>
        <fullName evidence="1">Putative mitochondrial protein</fullName>
    </submittedName>
</protein>
<dbReference type="Proteomes" id="UP000799049">
    <property type="component" value="Unassembled WGS sequence"/>
</dbReference>
<dbReference type="EMBL" id="VRVR01000003">
    <property type="protein sequence ID" value="KAF0853073.1"/>
    <property type="molecule type" value="Genomic_DNA"/>
</dbReference>
<sequence length="93" mass="10553">MADRGSMKSRVSRFSQGQLCGFLFGRTSLASDAGIRLNVATRKVLFYLKKQQRARKNIQCLGSFCYVDRQHKKYSKVSTLIDGQTTATMRVQI</sequence>
<dbReference type="AlphaFoldDB" id="A0A8K0AI92"/>
<evidence type="ECO:0000313" key="2">
    <source>
        <dbReference type="Proteomes" id="UP000799049"/>
    </source>
</evidence>
<reference evidence="1" key="1">
    <citation type="submission" date="2019-09" db="EMBL/GenBank/DDBJ databases">
        <title>The Mitochondrial Proteome of the Jakobid, Andalucia godoyi, a Protist With the Most Gene-Rich and Bacteria-Like Mitochondrial Genome.</title>
        <authorList>
            <person name="Gray M.W."/>
            <person name="Burger G."/>
            <person name="Derelle R."/>
            <person name="Klimes V."/>
            <person name="Leger M."/>
            <person name="Sarrasin M."/>
            <person name="Vlcek C."/>
            <person name="Roger A.J."/>
            <person name="Elias M."/>
            <person name="Lang B.F."/>
        </authorList>
    </citation>
    <scope>NUCLEOTIDE SEQUENCE</scope>
    <source>
        <strain evidence="1">And28</strain>
    </source>
</reference>
<name>A0A8K0AI92_ANDGO</name>
<proteinExistence type="predicted"/>
<organism evidence="1 2">
    <name type="scientific">Andalucia godoyi</name>
    <name type="common">Flagellate</name>
    <dbReference type="NCBI Taxonomy" id="505711"/>
    <lineage>
        <taxon>Eukaryota</taxon>
        <taxon>Discoba</taxon>
        <taxon>Jakobida</taxon>
        <taxon>Andalucina</taxon>
        <taxon>Andaluciidae</taxon>
        <taxon>Andalucia</taxon>
    </lineage>
</organism>
<accession>A0A8K0AI92</accession>